<evidence type="ECO:0000259" key="5">
    <source>
        <dbReference type="PROSITE" id="PS51078"/>
    </source>
</evidence>
<keyword evidence="7" id="KW-1185">Reference proteome</keyword>
<accession>A0A3L8PTN5</accession>
<dbReference type="SUPFAM" id="SSF55781">
    <property type="entry name" value="GAF domain-like"/>
    <property type="match status" value="1"/>
</dbReference>
<dbReference type="InterPro" id="IPR014757">
    <property type="entry name" value="Tscrpt_reg_IclR_C"/>
</dbReference>
<reference evidence="6 7" key="1">
    <citation type="submission" date="2018-10" db="EMBL/GenBank/DDBJ databases">
        <title>Aeromicrobium sp. 9W16Y-2 whole genome shotgun sequence.</title>
        <authorList>
            <person name="Li F."/>
        </authorList>
    </citation>
    <scope>NUCLEOTIDE SEQUENCE [LARGE SCALE GENOMIC DNA]</scope>
    <source>
        <strain evidence="6 7">9W16Y-2</strain>
    </source>
</reference>
<dbReference type="GO" id="GO:0045892">
    <property type="term" value="P:negative regulation of DNA-templated transcription"/>
    <property type="evidence" value="ECO:0007669"/>
    <property type="project" value="TreeGrafter"/>
</dbReference>
<organism evidence="6 7">
    <name type="scientific">Aeromicrobium phragmitis</name>
    <dbReference type="NCBI Taxonomy" id="2478914"/>
    <lineage>
        <taxon>Bacteria</taxon>
        <taxon>Bacillati</taxon>
        <taxon>Actinomycetota</taxon>
        <taxon>Actinomycetes</taxon>
        <taxon>Propionibacteriales</taxon>
        <taxon>Nocardioidaceae</taxon>
        <taxon>Aeromicrobium</taxon>
    </lineage>
</organism>
<dbReference type="InterPro" id="IPR050707">
    <property type="entry name" value="HTH_MetabolicPath_Reg"/>
</dbReference>
<dbReference type="Pfam" id="PF01614">
    <property type="entry name" value="IclR_C"/>
    <property type="match status" value="1"/>
</dbReference>
<dbReference type="GO" id="GO:0003700">
    <property type="term" value="F:DNA-binding transcription factor activity"/>
    <property type="evidence" value="ECO:0007669"/>
    <property type="project" value="TreeGrafter"/>
</dbReference>
<evidence type="ECO:0000259" key="4">
    <source>
        <dbReference type="PROSITE" id="PS51077"/>
    </source>
</evidence>
<dbReference type="Proteomes" id="UP000282515">
    <property type="component" value="Unassembled WGS sequence"/>
</dbReference>
<keyword evidence="1" id="KW-0805">Transcription regulation</keyword>
<evidence type="ECO:0000313" key="7">
    <source>
        <dbReference type="Proteomes" id="UP000282515"/>
    </source>
</evidence>
<dbReference type="InterPro" id="IPR029016">
    <property type="entry name" value="GAF-like_dom_sf"/>
</dbReference>
<dbReference type="PANTHER" id="PTHR30136">
    <property type="entry name" value="HELIX-TURN-HELIX TRANSCRIPTIONAL REGULATOR, ICLR FAMILY"/>
    <property type="match status" value="1"/>
</dbReference>
<dbReference type="Gene3D" id="1.10.10.10">
    <property type="entry name" value="Winged helix-like DNA-binding domain superfamily/Winged helix DNA-binding domain"/>
    <property type="match status" value="1"/>
</dbReference>
<dbReference type="RefSeq" id="WP_121792790.1">
    <property type="nucleotide sequence ID" value="NZ_RDBF01000001.1"/>
</dbReference>
<dbReference type="Gene3D" id="3.30.450.40">
    <property type="match status" value="1"/>
</dbReference>
<dbReference type="InterPro" id="IPR036388">
    <property type="entry name" value="WH-like_DNA-bd_sf"/>
</dbReference>
<evidence type="ECO:0000313" key="6">
    <source>
        <dbReference type="EMBL" id="RLV57382.1"/>
    </source>
</evidence>
<keyword evidence="3" id="KW-0804">Transcription</keyword>
<evidence type="ECO:0000256" key="1">
    <source>
        <dbReference type="ARBA" id="ARBA00023015"/>
    </source>
</evidence>
<evidence type="ECO:0000256" key="2">
    <source>
        <dbReference type="ARBA" id="ARBA00023125"/>
    </source>
</evidence>
<dbReference type="GO" id="GO:0003677">
    <property type="term" value="F:DNA binding"/>
    <property type="evidence" value="ECO:0007669"/>
    <property type="project" value="UniProtKB-KW"/>
</dbReference>
<dbReference type="InterPro" id="IPR005471">
    <property type="entry name" value="Tscrpt_reg_IclR_N"/>
</dbReference>
<dbReference type="AlphaFoldDB" id="A0A3L8PTN5"/>
<dbReference type="InterPro" id="IPR036390">
    <property type="entry name" value="WH_DNA-bd_sf"/>
</dbReference>
<dbReference type="SUPFAM" id="SSF46785">
    <property type="entry name" value="Winged helix' DNA-binding domain"/>
    <property type="match status" value="1"/>
</dbReference>
<keyword evidence="2" id="KW-0238">DNA-binding</keyword>
<dbReference type="PROSITE" id="PS51078">
    <property type="entry name" value="ICLR_ED"/>
    <property type="match status" value="1"/>
</dbReference>
<protein>
    <submittedName>
        <fullName evidence="6">IclR family transcriptional regulator</fullName>
    </submittedName>
</protein>
<dbReference type="OrthoDB" id="5112988at2"/>
<name>A0A3L8PTN5_9ACTN</name>
<dbReference type="EMBL" id="RDBF01000001">
    <property type="protein sequence ID" value="RLV57382.1"/>
    <property type="molecule type" value="Genomic_DNA"/>
</dbReference>
<dbReference type="PANTHER" id="PTHR30136:SF24">
    <property type="entry name" value="HTH-TYPE TRANSCRIPTIONAL REPRESSOR ALLR"/>
    <property type="match status" value="1"/>
</dbReference>
<dbReference type="PROSITE" id="PS51077">
    <property type="entry name" value="HTH_ICLR"/>
    <property type="match status" value="1"/>
</dbReference>
<feature type="domain" description="IclR-ED" evidence="5">
    <location>
        <begin position="74"/>
        <end position="256"/>
    </location>
</feature>
<feature type="domain" description="HTH iclR-type" evidence="4">
    <location>
        <begin position="20"/>
        <end position="80"/>
    </location>
</feature>
<sequence length="256" mass="27793">MGEVPATENPVPVPPRRPRHRTVDRIADILDMTAREPRGLSLTDIALRLGAPVSSVQSLVNGLTAAGFLSEVDRRFTLGPAPYVLNLTAGRQPVRSVRHDDLEMLSNITGCLVALGISVGGKVVYIDHFTVGNSNTTFVAETHLGRPMLRTCIGRVLLAFSDKRDMYAYLTNADEAERPYVEGFMNEVDMIRETGLAVSRGYLQAGLTGIAAPIREDGRVVAAVGLVAATETVRHRIDALGEVLRTHTADWAQRPV</sequence>
<dbReference type="SMART" id="SM00346">
    <property type="entry name" value="HTH_ICLR"/>
    <property type="match status" value="1"/>
</dbReference>
<evidence type="ECO:0000256" key="3">
    <source>
        <dbReference type="ARBA" id="ARBA00023163"/>
    </source>
</evidence>
<comment type="caution">
    <text evidence="6">The sequence shown here is derived from an EMBL/GenBank/DDBJ whole genome shotgun (WGS) entry which is preliminary data.</text>
</comment>
<proteinExistence type="predicted"/>
<gene>
    <name evidence="6" type="ORF">D9V41_01730</name>
</gene>
<dbReference type="Pfam" id="PF09339">
    <property type="entry name" value="HTH_IclR"/>
    <property type="match status" value="1"/>
</dbReference>